<evidence type="ECO:0000256" key="6">
    <source>
        <dbReference type="ARBA" id="ARBA00022989"/>
    </source>
</evidence>
<dbReference type="InterPro" id="IPR003439">
    <property type="entry name" value="ABC_transporter-like_ATP-bd"/>
</dbReference>
<dbReference type="Gene3D" id="1.20.1560.10">
    <property type="entry name" value="ABC transporter type 1, transmembrane domain"/>
    <property type="match status" value="1"/>
</dbReference>
<dbReference type="SMART" id="SM00382">
    <property type="entry name" value="AAA"/>
    <property type="match status" value="1"/>
</dbReference>
<dbReference type="Gene3D" id="3.40.50.300">
    <property type="entry name" value="P-loop containing nucleotide triphosphate hydrolases"/>
    <property type="match status" value="1"/>
</dbReference>
<keyword evidence="4" id="KW-0547">Nucleotide-binding</keyword>
<dbReference type="PANTHER" id="PTHR43394:SF1">
    <property type="entry name" value="ATP-BINDING CASSETTE SUB-FAMILY B MEMBER 10, MITOCHONDRIAL"/>
    <property type="match status" value="1"/>
</dbReference>
<feature type="transmembrane region" description="Helical" evidence="8">
    <location>
        <begin position="20"/>
        <end position="39"/>
    </location>
</feature>
<dbReference type="GO" id="GO:0015421">
    <property type="term" value="F:ABC-type oligopeptide transporter activity"/>
    <property type="evidence" value="ECO:0007669"/>
    <property type="project" value="TreeGrafter"/>
</dbReference>
<dbReference type="FunFam" id="3.40.50.300:FF:000287">
    <property type="entry name" value="Multidrug ABC transporter ATP-binding protein"/>
    <property type="match status" value="1"/>
</dbReference>
<organism evidence="11 12">
    <name type="scientific">Candidatus Sulfomarinibacter kjeldsenii</name>
    <dbReference type="NCBI Taxonomy" id="2885994"/>
    <lineage>
        <taxon>Bacteria</taxon>
        <taxon>Pseudomonadati</taxon>
        <taxon>Acidobacteriota</taxon>
        <taxon>Thermoanaerobaculia</taxon>
        <taxon>Thermoanaerobaculales</taxon>
        <taxon>Candidatus Sulfomarinibacteraceae</taxon>
        <taxon>Candidatus Sulfomarinibacter</taxon>
    </lineage>
</organism>
<dbReference type="InterPro" id="IPR011527">
    <property type="entry name" value="ABC1_TM_dom"/>
</dbReference>
<evidence type="ECO:0000259" key="9">
    <source>
        <dbReference type="PROSITE" id="PS50893"/>
    </source>
</evidence>
<dbReference type="PROSITE" id="PS50929">
    <property type="entry name" value="ABC_TM1F"/>
    <property type="match status" value="1"/>
</dbReference>
<evidence type="ECO:0000256" key="4">
    <source>
        <dbReference type="ARBA" id="ARBA00022741"/>
    </source>
</evidence>
<comment type="subcellular location">
    <subcellularLocation>
        <location evidence="1">Cell membrane</location>
        <topology evidence="1">Multi-pass membrane protein</topology>
    </subcellularLocation>
</comment>
<dbReference type="Proteomes" id="UP000598633">
    <property type="component" value="Unassembled WGS sequence"/>
</dbReference>
<evidence type="ECO:0000313" key="12">
    <source>
        <dbReference type="Proteomes" id="UP000598633"/>
    </source>
</evidence>
<dbReference type="GO" id="GO:0005524">
    <property type="term" value="F:ATP binding"/>
    <property type="evidence" value="ECO:0007669"/>
    <property type="project" value="UniProtKB-KW"/>
</dbReference>
<feature type="transmembrane region" description="Helical" evidence="8">
    <location>
        <begin position="192"/>
        <end position="209"/>
    </location>
</feature>
<dbReference type="InterPro" id="IPR039421">
    <property type="entry name" value="Type_1_exporter"/>
</dbReference>
<accession>A0A8J6Y626</accession>
<evidence type="ECO:0000256" key="1">
    <source>
        <dbReference type="ARBA" id="ARBA00004651"/>
    </source>
</evidence>
<dbReference type="InterPro" id="IPR003593">
    <property type="entry name" value="AAA+_ATPase"/>
</dbReference>
<evidence type="ECO:0000256" key="2">
    <source>
        <dbReference type="ARBA" id="ARBA00022448"/>
    </source>
</evidence>
<evidence type="ECO:0000259" key="10">
    <source>
        <dbReference type="PROSITE" id="PS50929"/>
    </source>
</evidence>
<feature type="transmembrane region" description="Helical" evidence="8">
    <location>
        <begin position="277"/>
        <end position="298"/>
    </location>
</feature>
<dbReference type="PANTHER" id="PTHR43394">
    <property type="entry name" value="ATP-DEPENDENT PERMEASE MDL1, MITOCHONDRIAL"/>
    <property type="match status" value="1"/>
</dbReference>
<evidence type="ECO:0000256" key="5">
    <source>
        <dbReference type="ARBA" id="ARBA00022840"/>
    </source>
</evidence>
<keyword evidence="3 8" id="KW-0812">Transmembrane</keyword>
<feature type="transmembrane region" description="Helical" evidence="8">
    <location>
        <begin position="165"/>
        <end position="186"/>
    </location>
</feature>
<reference evidence="11 12" key="1">
    <citation type="submission" date="2020-08" db="EMBL/GenBank/DDBJ databases">
        <title>Acidobacteriota in marine sediments use diverse sulfur dissimilation pathways.</title>
        <authorList>
            <person name="Wasmund K."/>
        </authorList>
    </citation>
    <scope>NUCLEOTIDE SEQUENCE [LARGE SCALE GENOMIC DNA]</scope>
    <source>
        <strain evidence="11">MAG AM3-A</strain>
    </source>
</reference>
<feature type="domain" description="ABC transporter" evidence="9">
    <location>
        <begin position="367"/>
        <end position="602"/>
    </location>
</feature>
<keyword evidence="5 11" id="KW-0067">ATP-binding</keyword>
<dbReference type="AlphaFoldDB" id="A0A8J6Y626"/>
<dbReference type="GO" id="GO:0016887">
    <property type="term" value="F:ATP hydrolysis activity"/>
    <property type="evidence" value="ECO:0007669"/>
    <property type="project" value="InterPro"/>
</dbReference>
<dbReference type="GO" id="GO:0005886">
    <property type="term" value="C:plasma membrane"/>
    <property type="evidence" value="ECO:0007669"/>
    <property type="project" value="UniProtKB-SubCell"/>
</dbReference>
<evidence type="ECO:0000256" key="3">
    <source>
        <dbReference type="ARBA" id="ARBA00022692"/>
    </source>
</evidence>
<comment type="caution">
    <text evidence="11">The sequence shown here is derived from an EMBL/GenBank/DDBJ whole genome shotgun (WGS) entry which is preliminary data.</text>
</comment>
<keyword evidence="2" id="KW-0813">Transport</keyword>
<evidence type="ECO:0000256" key="8">
    <source>
        <dbReference type="SAM" id="Phobius"/>
    </source>
</evidence>
<dbReference type="Pfam" id="PF00005">
    <property type="entry name" value="ABC_tran"/>
    <property type="match status" value="1"/>
</dbReference>
<evidence type="ECO:0000256" key="7">
    <source>
        <dbReference type="ARBA" id="ARBA00023136"/>
    </source>
</evidence>
<proteinExistence type="predicted"/>
<name>A0A8J6Y626_9BACT</name>
<protein>
    <submittedName>
        <fullName evidence="11">ABC transporter ATP-binding protein</fullName>
    </submittedName>
</protein>
<feature type="transmembrane region" description="Helical" evidence="8">
    <location>
        <begin position="304"/>
        <end position="321"/>
    </location>
</feature>
<feature type="transmembrane region" description="Helical" evidence="8">
    <location>
        <begin position="88"/>
        <end position="107"/>
    </location>
</feature>
<dbReference type="Pfam" id="PF00664">
    <property type="entry name" value="ABC_membrane"/>
    <property type="match status" value="1"/>
</dbReference>
<feature type="domain" description="ABC transmembrane type-1" evidence="10">
    <location>
        <begin position="20"/>
        <end position="333"/>
    </location>
</feature>
<dbReference type="SUPFAM" id="SSF52540">
    <property type="entry name" value="P-loop containing nucleoside triphosphate hydrolases"/>
    <property type="match status" value="1"/>
</dbReference>
<keyword evidence="7 8" id="KW-0472">Membrane</keyword>
<dbReference type="EMBL" id="JACXWA010000113">
    <property type="protein sequence ID" value="MBD3871078.1"/>
    <property type="molecule type" value="Genomic_DNA"/>
</dbReference>
<dbReference type="SUPFAM" id="SSF90123">
    <property type="entry name" value="ABC transporter transmembrane region"/>
    <property type="match status" value="1"/>
</dbReference>
<dbReference type="InterPro" id="IPR027417">
    <property type="entry name" value="P-loop_NTPase"/>
</dbReference>
<dbReference type="CDD" id="cd18552">
    <property type="entry name" value="ABC_6TM_MsbA_like"/>
    <property type="match status" value="1"/>
</dbReference>
<gene>
    <name evidence="11" type="ORF">IFJ97_06960</name>
</gene>
<keyword evidence="6 8" id="KW-1133">Transmembrane helix</keyword>
<sequence length="607" mass="66361">MTELKRIVGYMRPYLGQMMAAAVMLAIAGAMMTLVVATLEPMVNDLLLSRPAQEATPTEDKDPEFLDRLVERLPIEATKMWLSERPMVKVPVLLVLVFLVRGILLYFGEYLARKTGSAVIRDLRADLHDTLVYQAPSFFRAHQTGEVLSRLLNDIHLIKLMSTRLLADGVRVGAMGPAMLILVLIYDWRMTLFALIVLPVMGYPVLRLGKRLRKAATRSQEQTATAANQLKESVAGAKVIQAFSMEEISVLRFRETLASLFQVDLQASRAASASGPVVELVGAIAGGVLFYVAGRGIAAGSVNPGSFVVVLGGLAFLFMSARRLNQINIEAQQALAAAARVFTMMDWPLEIGDRTDAWALEAEPKEIHFENVVYSYPGSDEPAIKGIDLHLRSGEMVALVGPSGGGKTTLANLMLRFADPTSGRVTMDGNDLRALTVASVRGNIGLVTQETILFDDTVRLNIAAGRENSPLEDIRKAAAAAQADKFVSELPDGYDTMLGEDGARLSMGQRQRLTIARAFYKNPPFLVLDEATSALDAESEDKVQQAMNVLLKGRGSLVIAHRLATIREADRIIVLEDGRIVEEGSHRALLELGGLYAHLHELQFQER</sequence>
<dbReference type="PROSITE" id="PS50893">
    <property type="entry name" value="ABC_TRANSPORTER_2"/>
    <property type="match status" value="1"/>
</dbReference>
<evidence type="ECO:0000313" key="11">
    <source>
        <dbReference type="EMBL" id="MBD3871078.1"/>
    </source>
</evidence>
<dbReference type="InterPro" id="IPR036640">
    <property type="entry name" value="ABC1_TM_sf"/>
</dbReference>